<dbReference type="EMBL" id="HACG01034161">
    <property type="protein sequence ID" value="CEK81026.1"/>
    <property type="molecule type" value="Transcribed_RNA"/>
</dbReference>
<evidence type="ECO:0000256" key="7">
    <source>
        <dbReference type="ARBA" id="ARBA00023033"/>
    </source>
</evidence>
<dbReference type="GO" id="GO:0008395">
    <property type="term" value="F:steroid hydroxylase activity"/>
    <property type="evidence" value="ECO:0007669"/>
    <property type="project" value="TreeGrafter"/>
</dbReference>
<evidence type="ECO:0000256" key="5">
    <source>
        <dbReference type="ARBA" id="ARBA00023002"/>
    </source>
</evidence>
<dbReference type="GO" id="GO:0016020">
    <property type="term" value="C:membrane"/>
    <property type="evidence" value="ECO:0007669"/>
    <property type="project" value="UniProtKB-SubCell"/>
</dbReference>
<evidence type="ECO:0000313" key="13">
    <source>
        <dbReference type="EMBL" id="CEK81023.1"/>
    </source>
</evidence>
<evidence type="ECO:0000256" key="3">
    <source>
        <dbReference type="ARBA" id="ARBA00010617"/>
    </source>
</evidence>
<dbReference type="PRINTS" id="PR01686">
    <property type="entry name" value="EP450ICYP2D"/>
</dbReference>
<evidence type="ECO:0000313" key="11">
    <source>
        <dbReference type="EMBL" id="CEK81019.1"/>
    </source>
</evidence>
<dbReference type="InterPro" id="IPR036396">
    <property type="entry name" value="Cyt_P450_sf"/>
</dbReference>
<evidence type="ECO:0000256" key="2">
    <source>
        <dbReference type="ARBA" id="ARBA00004370"/>
    </source>
</evidence>
<dbReference type="EMBL" id="HACG01034164">
    <property type="protein sequence ID" value="CEK81029.1"/>
    <property type="molecule type" value="Transcribed_RNA"/>
</dbReference>
<evidence type="ECO:0000256" key="4">
    <source>
        <dbReference type="ARBA" id="ARBA00022723"/>
    </source>
</evidence>
<sequence length="496" mass="56540">MDLVLLLVTIIFLLVIFIWFQRPDPNLPPCPSRPLPIVGHIFVLQEDSRAQFKKWRHQLGDLFSIYMGRKLAVVVSSYELLKEILVKKGDGCLNRPDMFVDIATGIPKKGVIASPVEEWREQRAVTISILRAFGMGKNILAEKIKEEAKCYTDVLADLQGKPTDIRMVTNLSMCNIVCSVIIGERFQYDDKVIQDLMITLNLIIADFNPSSLVTFIPVLKYVPGDLFRTKRIQSSARKVMDLFVNKFVRSKANEKSDDGEQDNFVATYMREWKQKIKSNEPTTMNEDHLSKIIWDLFNAGTETTATTVIWCVLYAITHPEVQDKIYAEIVAEIGTERPPSIQDKPKLVYLNAFIMESQRLASIAALAIAHECNTDITIRNYTLPKGTIIIPNIDSVSYDEKIWGENVHTLKPERFIDDNGKLKNPEEFIPFGIGKRVCLGEGWAKMILFLYLSTIFQRFQVLPSNSASPPTLDYVFGLDVHPTHFEARFVNRNMDN</sequence>
<keyword evidence="8" id="KW-0472">Membrane</keyword>
<dbReference type="PANTHER" id="PTHR24300:SF403">
    <property type="entry name" value="CYTOCHROME P450 306A1"/>
    <property type="match status" value="1"/>
</dbReference>
<dbReference type="EMBL" id="HACG01034156">
    <property type="protein sequence ID" value="CEK81021.1"/>
    <property type="molecule type" value="Transcribed_RNA"/>
</dbReference>
<dbReference type="InterPro" id="IPR017972">
    <property type="entry name" value="Cyt_P450_CS"/>
</dbReference>
<dbReference type="AlphaFoldDB" id="A0A0B7AM89"/>
<reference evidence="15" key="1">
    <citation type="submission" date="2014-12" db="EMBL/GenBank/DDBJ databases">
        <title>Insight into the proteome of Arion vulgaris.</title>
        <authorList>
            <person name="Aradska J."/>
            <person name="Bulat T."/>
            <person name="Smidak R."/>
            <person name="Sarate P."/>
            <person name="Gangsoo J."/>
            <person name="Sialana F."/>
            <person name="Bilban M."/>
            <person name="Lubec G."/>
        </authorList>
    </citation>
    <scope>NUCLEOTIDE SEQUENCE</scope>
    <source>
        <tissue evidence="15">Skin</tissue>
    </source>
</reference>
<name>A0A0B7AM89_9EUPU</name>
<keyword evidence="4 9" id="KW-0479">Metal-binding</keyword>
<dbReference type="EMBL" id="HACG01034160">
    <property type="protein sequence ID" value="CEK81025.1"/>
    <property type="molecule type" value="Transcribed_RNA"/>
</dbReference>
<dbReference type="GO" id="GO:0005506">
    <property type="term" value="F:iron ion binding"/>
    <property type="evidence" value="ECO:0007669"/>
    <property type="project" value="InterPro"/>
</dbReference>
<evidence type="ECO:0000313" key="17">
    <source>
        <dbReference type="EMBL" id="CEK81027.1"/>
    </source>
</evidence>
<evidence type="ECO:0000256" key="6">
    <source>
        <dbReference type="ARBA" id="ARBA00023004"/>
    </source>
</evidence>
<keyword evidence="6 9" id="KW-0408">Iron</keyword>
<evidence type="ECO:0000256" key="9">
    <source>
        <dbReference type="PIRSR" id="PIRSR602401-1"/>
    </source>
</evidence>
<accession>A0A0B7AM89</accession>
<keyword evidence="9 10" id="KW-0349">Heme</keyword>
<dbReference type="PRINTS" id="PR00463">
    <property type="entry name" value="EP450I"/>
</dbReference>
<dbReference type="PRINTS" id="PR00385">
    <property type="entry name" value="P450"/>
</dbReference>
<dbReference type="EMBL" id="HACG01034154">
    <property type="protein sequence ID" value="CEK81019.1"/>
    <property type="molecule type" value="Transcribed_RNA"/>
</dbReference>
<comment type="similarity">
    <text evidence="3 10">Belongs to the cytochrome P450 family.</text>
</comment>
<dbReference type="InterPro" id="IPR008069">
    <property type="entry name" value="Cyt_P450_E_grp-I_CYP2D-like"/>
</dbReference>
<dbReference type="EMBL" id="HACG01034162">
    <property type="protein sequence ID" value="CEK81027.1"/>
    <property type="molecule type" value="Transcribed_RNA"/>
</dbReference>
<protein>
    <recommendedName>
        <fullName evidence="19">Cytochrome P450</fullName>
    </recommendedName>
</protein>
<dbReference type="FunFam" id="1.10.630.10:FF:000036">
    <property type="entry name" value="CYtochrome P450 family"/>
    <property type="match status" value="1"/>
</dbReference>
<feature type="binding site" description="axial binding residue" evidence="9">
    <location>
        <position position="438"/>
    </location>
    <ligand>
        <name>heme</name>
        <dbReference type="ChEBI" id="CHEBI:30413"/>
    </ligand>
    <ligandPart>
        <name>Fe</name>
        <dbReference type="ChEBI" id="CHEBI:18248"/>
    </ligandPart>
</feature>
<proteinExistence type="inferred from homology"/>
<comment type="cofactor">
    <cofactor evidence="1 9">
        <name>heme</name>
        <dbReference type="ChEBI" id="CHEBI:30413"/>
    </cofactor>
</comment>
<organism evidence="15">
    <name type="scientific">Arion vulgaris</name>
    <dbReference type="NCBI Taxonomy" id="1028688"/>
    <lineage>
        <taxon>Eukaryota</taxon>
        <taxon>Metazoa</taxon>
        <taxon>Spiralia</taxon>
        <taxon>Lophotrochozoa</taxon>
        <taxon>Mollusca</taxon>
        <taxon>Gastropoda</taxon>
        <taxon>Heterobranchia</taxon>
        <taxon>Euthyneura</taxon>
        <taxon>Panpulmonata</taxon>
        <taxon>Eupulmonata</taxon>
        <taxon>Stylommatophora</taxon>
        <taxon>Helicina</taxon>
        <taxon>Arionoidea</taxon>
        <taxon>Arionidae</taxon>
        <taxon>Arion</taxon>
    </lineage>
</organism>
<comment type="subcellular location">
    <subcellularLocation>
        <location evidence="2">Membrane</location>
    </subcellularLocation>
</comment>
<evidence type="ECO:0000256" key="10">
    <source>
        <dbReference type="RuleBase" id="RU000461"/>
    </source>
</evidence>
<dbReference type="Gene3D" id="1.10.630.10">
    <property type="entry name" value="Cytochrome P450"/>
    <property type="match status" value="1"/>
</dbReference>
<dbReference type="SUPFAM" id="SSF48264">
    <property type="entry name" value="Cytochrome P450"/>
    <property type="match status" value="1"/>
</dbReference>
<evidence type="ECO:0000313" key="12">
    <source>
        <dbReference type="EMBL" id="CEK81021.1"/>
    </source>
</evidence>
<dbReference type="GO" id="GO:0006082">
    <property type="term" value="P:organic acid metabolic process"/>
    <property type="evidence" value="ECO:0007669"/>
    <property type="project" value="TreeGrafter"/>
</dbReference>
<dbReference type="GO" id="GO:0016712">
    <property type="term" value="F:oxidoreductase activity, acting on paired donors, with incorporation or reduction of molecular oxygen, reduced flavin or flavoprotein as one donor, and incorporation of one atom of oxygen"/>
    <property type="evidence" value="ECO:0007669"/>
    <property type="project" value="InterPro"/>
</dbReference>
<dbReference type="Pfam" id="PF00067">
    <property type="entry name" value="p450"/>
    <property type="match status" value="1"/>
</dbReference>
<dbReference type="PROSITE" id="PS00086">
    <property type="entry name" value="CYTOCHROME_P450"/>
    <property type="match status" value="1"/>
</dbReference>
<dbReference type="EMBL" id="HACG01034158">
    <property type="protein sequence ID" value="CEK81023.1"/>
    <property type="molecule type" value="Transcribed_RNA"/>
</dbReference>
<evidence type="ECO:0000256" key="1">
    <source>
        <dbReference type="ARBA" id="ARBA00001971"/>
    </source>
</evidence>
<keyword evidence="7 10" id="KW-0503">Monooxygenase</keyword>
<keyword evidence="5 10" id="KW-0560">Oxidoreductase</keyword>
<dbReference type="GO" id="GO:0005737">
    <property type="term" value="C:cytoplasm"/>
    <property type="evidence" value="ECO:0007669"/>
    <property type="project" value="TreeGrafter"/>
</dbReference>
<evidence type="ECO:0000313" key="15">
    <source>
        <dbReference type="EMBL" id="CEK81025.1"/>
    </source>
</evidence>
<dbReference type="PANTHER" id="PTHR24300">
    <property type="entry name" value="CYTOCHROME P450 508A4-RELATED"/>
    <property type="match status" value="1"/>
</dbReference>
<dbReference type="InterPro" id="IPR002401">
    <property type="entry name" value="Cyt_P450_E_grp-I"/>
</dbReference>
<gene>
    <name evidence="15" type="primary">ORF123907</name>
    <name evidence="11" type="synonym">ORF123884</name>
    <name evidence="12" type="synonym">ORF123892</name>
    <name evidence="13" type="synonym">ORF123899</name>
    <name evidence="14" type="synonym">ORF123903</name>
    <name evidence="16" type="synonym">ORF123912</name>
    <name evidence="17" type="synonym">ORF123916</name>
    <name evidence="18" type="synonym">ORF123923</name>
</gene>
<evidence type="ECO:0000256" key="8">
    <source>
        <dbReference type="ARBA" id="ARBA00023136"/>
    </source>
</evidence>
<dbReference type="GO" id="GO:0006805">
    <property type="term" value="P:xenobiotic metabolic process"/>
    <property type="evidence" value="ECO:0007669"/>
    <property type="project" value="TreeGrafter"/>
</dbReference>
<dbReference type="InterPro" id="IPR001128">
    <property type="entry name" value="Cyt_P450"/>
</dbReference>
<dbReference type="GO" id="GO:0020037">
    <property type="term" value="F:heme binding"/>
    <property type="evidence" value="ECO:0007669"/>
    <property type="project" value="InterPro"/>
</dbReference>
<evidence type="ECO:0000313" key="16">
    <source>
        <dbReference type="EMBL" id="CEK81026.1"/>
    </source>
</evidence>
<evidence type="ECO:0000313" key="18">
    <source>
        <dbReference type="EMBL" id="CEK81029.1"/>
    </source>
</evidence>
<evidence type="ECO:0008006" key="19">
    <source>
        <dbReference type="Google" id="ProtNLM"/>
    </source>
</evidence>
<dbReference type="InterPro" id="IPR050182">
    <property type="entry name" value="Cytochrome_P450_fam2"/>
</dbReference>
<dbReference type="EMBL" id="HACG01034159">
    <property type="protein sequence ID" value="CEK81024.1"/>
    <property type="molecule type" value="Transcribed_RNA"/>
</dbReference>
<evidence type="ECO:0000313" key="14">
    <source>
        <dbReference type="EMBL" id="CEK81024.1"/>
    </source>
</evidence>